<evidence type="ECO:0000313" key="3">
    <source>
        <dbReference type="Proteomes" id="UP000242754"/>
    </source>
</evidence>
<protein>
    <recommendedName>
        <fullName evidence="1">Calcineurin-like phosphoesterase domain-containing protein</fullName>
    </recommendedName>
</protein>
<dbReference type="AlphaFoldDB" id="A0A143YQ64"/>
<dbReference type="InterPro" id="IPR004843">
    <property type="entry name" value="Calcineurin-like_PHP"/>
</dbReference>
<dbReference type="Proteomes" id="UP000242754">
    <property type="component" value="Unassembled WGS sequence"/>
</dbReference>
<dbReference type="RefSeq" id="WP_177194355.1">
    <property type="nucleotide sequence ID" value="NZ_FJNE01000006.1"/>
</dbReference>
<evidence type="ECO:0000259" key="1">
    <source>
        <dbReference type="Pfam" id="PF00149"/>
    </source>
</evidence>
<feature type="domain" description="Calcineurin-like phosphoesterase" evidence="1">
    <location>
        <begin position="47"/>
        <end position="218"/>
    </location>
</feature>
<dbReference type="EMBL" id="FJNE01000006">
    <property type="protein sequence ID" value="CZQ96183.1"/>
    <property type="molecule type" value="Genomic_DNA"/>
</dbReference>
<dbReference type="STRING" id="140314.SAMN04488076_1045"/>
<dbReference type="InterPro" id="IPR051158">
    <property type="entry name" value="Metallophosphoesterase_sf"/>
</dbReference>
<sequence length="289" mass="32145">MSKKNNGLFGAAMLAGAAGYLYLQNTWIEKTDYRIPVKSLAAENEGLKIVQLADLHMPREQVDLERLTEKVRDEKPDFIFLTGDQIEGDRPFDPFAAEKFFRALADIAPTYAITGNHDRHSPMYNISVDIYQKTGITFLDDKAVSVMATGRKPIVIMGLTDKKAAVQKMTKDFLKKIKVRNDWVGQTRLLLAHRPENFLRYHADPEKSPDLTFAGHAHGGQVRIPKVGGLFAPGQGHLPKRTAGVYVLLSNPAKKIVISRGIGASSFPFRINNRPEMVVVTLTKDTTTA</sequence>
<gene>
    <name evidence="2" type="ORF">Tpal_1968</name>
</gene>
<accession>A0A143YQ64</accession>
<dbReference type="Gene3D" id="3.60.21.10">
    <property type="match status" value="1"/>
</dbReference>
<evidence type="ECO:0000313" key="2">
    <source>
        <dbReference type="EMBL" id="CZQ96183.1"/>
    </source>
</evidence>
<reference evidence="2 3" key="1">
    <citation type="submission" date="2016-02" db="EMBL/GenBank/DDBJ databases">
        <authorList>
            <person name="Wen L."/>
            <person name="He K."/>
            <person name="Yang H."/>
        </authorList>
    </citation>
    <scope>NUCLEOTIDE SEQUENCE [LARGE SCALE GENOMIC DNA]</scope>
    <source>
        <strain evidence="2">Trichococcus palustris</strain>
    </source>
</reference>
<dbReference type="GO" id="GO:0016787">
    <property type="term" value="F:hydrolase activity"/>
    <property type="evidence" value="ECO:0007669"/>
    <property type="project" value="InterPro"/>
</dbReference>
<proteinExistence type="predicted"/>
<name>A0A143YQ64_9LACT</name>
<dbReference type="InterPro" id="IPR029052">
    <property type="entry name" value="Metallo-depent_PP-like"/>
</dbReference>
<dbReference type="PANTHER" id="PTHR31302">
    <property type="entry name" value="TRANSMEMBRANE PROTEIN WITH METALLOPHOSPHOESTERASE DOMAIN-RELATED"/>
    <property type="match status" value="1"/>
</dbReference>
<dbReference type="SUPFAM" id="SSF56300">
    <property type="entry name" value="Metallo-dependent phosphatases"/>
    <property type="match status" value="1"/>
</dbReference>
<keyword evidence="3" id="KW-1185">Reference proteome</keyword>
<dbReference type="Pfam" id="PF00149">
    <property type="entry name" value="Metallophos"/>
    <property type="match status" value="1"/>
</dbReference>
<dbReference type="PANTHER" id="PTHR31302:SF0">
    <property type="entry name" value="TRANSMEMBRANE PROTEIN WITH METALLOPHOSPHOESTERASE DOMAIN"/>
    <property type="match status" value="1"/>
</dbReference>
<organism evidence="2 3">
    <name type="scientific">Trichococcus palustris</name>
    <dbReference type="NCBI Taxonomy" id="140314"/>
    <lineage>
        <taxon>Bacteria</taxon>
        <taxon>Bacillati</taxon>
        <taxon>Bacillota</taxon>
        <taxon>Bacilli</taxon>
        <taxon>Lactobacillales</taxon>
        <taxon>Carnobacteriaceae</taxon>
        <taxon>Trichococcus</taxon>
    </lineage>
</organism>